<organism evidence="5 6">
    <name type="scientific">Blastomonas natatoria</name>
    <dbReference type="NCBI Taxonomy" id="34015"/>
    <lineage>
        <taxon>Bacteria</taxon>
        <taxon>Pseudomonadati</taxon>
        <taxon>Pseudomonadota</taxon>
        <taxon>Alphaproteobacteria</taxon>
        <taxon>Sphingomonadales</taxon>
        <taxon>Sphingomonadaceae</taxon>
        <taxon>Blastomonas</taxon>
    </lineage>
</organism>
<dbReference type="RefSeq" id="WP_110299341.1">
    <property type="nucleotide sequence ID" value="NZ_QJJM01000009.1"/>
</dbReference>
<name>A0A2V3UYB5_9SPHN</name>
<keyword evidence="2 5" id="KW-0808">Transferase</keyword>
<protein>
    <submittedName>
        <fullName evidence="5">Acetyl-CoA C-acetyltransferase</fullName>
    </submittedName>
</protein>
<proteinExistence type="inferred from homology"/>
<dbReference type="AlphaFoldDB" id="A0A2V3UYB5"/>
<comment type="similarity">
    <text evidence="1">Belongs to the thiolase-like superfamily. Thiolase family.</text>
</comment>
<comment type="caution">
    <text evidence="5">The sequence shown here is derived from an EMBL/GenBank/DDBJ whole genome shotgun (WGS) entry which is preliminary data.</text>
</comment>
<dbReference type="PANTHER" id="PTHR18919:SF139">
    <property type="entry name" value="THIOLASE-LIKE PROTEIN TYPE 1 ADDITIONAL C-TERMINAL DOMAIN-CONTAINING PROTEIN"/>
    <property type="match status" value="1"/>
</dbReference>
<dbReference type="Gene3D" id="3.40.47.10">
    <property type="match status" value="1"/>
</dbReference>
<evidence type="ECO:0000313" key="6">
    <source>
        <dbReference type="Proteomes" id="UP000248014"/>
    </source>
</evidence>
<dbReference type="Gene3D" id="2.40.50.840">
    <property type="match status" value="1"/>
</dbReference>
<dbReference type="InterPro" id="IPR040771">
    <property type="entry name" value="TLP1_add_C"/>
</dbReference>
<sequence>MTLNPNTPVLIGVGQAVDHWDGSDAATAPSPQSLMQRAAEAALADTGAAEAVRGAIDVVTVVRHFADSAPGMVPEGFGGCDKPPLGLAKRLGVTPARAIYSIVGGQSPQSLVNEFAAAIYAGDARCVLLSGSEAIAAAKTAARKGVPIDWNETIEGEMEDRGLGPMLLDRHELKNGIGAPILTYPLFENALRARLGRSKAEHVAEMSELWAGFSEVAARNPYAQFPKAISADYLATPSDGNYPVADPYLKWHVAQDAVNQGAAVILTSIGQAEAMGVPREKWVFLHGSGEAMDKPVSLRTDLSRSRAIEVSLKGALESAGKSPAEISHYDIYSCFPVAVLLAAEALGVDWRTTPLTLTGGLPFAGGAGNNYSMHAIAAMAETLRADPGSFGLVLANGGFLSKEAVGIYSTTSPEGWSPVDHAPMQAEVDAQASPERLEEDATGTIESFTIGYAKGVPARAVVVARTDKGRIVARPDDADKAGQLAALADPSRDPIGRTVTIRHADGVNSFTVAA</sequence>
<dbReference type="SUPFAM" id="SSF53901">
    <property type="entry name" value="Thiolase-like"/>
    <property type="match status" value="1"/>
</dbReference>
<evidence type="ECO:0000256" key="2">
    <source>
        <dbReference type="ARBA" id="ARBA00022679"/>
    </source>
</evidence>
<dbReference type="Pfam" id="PF18313">
    <property type="entry name" value="TLP1_add_C"/>
    <property type="match status" value="1"/>
</dbReference>
<evidence type="ECO:0000259" key="4">
    <source>
        <dbReference type="Pfam" id="PF18313"/>
    </source>
</evidence>
<reference evidence="5 6" key="1">
    <citation type="submission" date="2018-05" db="EMBL/GenBank/DDBJ databases">
        <title>Genomic Encyclopedia of Type Strains, Phase IV (KMG-IV): sequencing the most valuable type-strain genomes for metagenomic binning, comparative biology and taxonomic classification.</title>
        <authorList>
            <person name="Goeker M."/>
        </authorList>
    </citation>
    <scope>NUCLEOTIDE SEQUENCE [LARGE SCALE GENOMIC DNA]</scope>
    <source>
        <strain evidence="5 6">DSM 3183</strain>
    </source>
</reference>
<feature type="domain" description="Thiolase-like protein type 1 additional C-terminal" evidence="4">
    <location>
        <begin position="423"/>
        <end position="503"/>
    </location>
</feature>
<dbReference type="GO" id="GO:0016746">
    <property type="term" value="F:acyltransferase activity"/>
    <property type="evidence" value="ECO:0007669"/>
    <property type="project" value="UniProtKB-KW"/>
</dbReference>
<keyword evidence="3" id="KW-0012">Acyltransferase</keyword>
<evidence type="ECO:0000256" key="3">
    <source>
        <dbReference type="ARBA" id="ARBA00023315"/>
    </source>
</evidence>
<dbReference type="PANTHER" id="PTHR18919">
    <property type="entry name" value="ACETYL-COA C-ACYLTRANSFERASE"/>
    <property type="match status" value="1"/>
</dbReference>
<keyword evidence="6" id="KW-1185">Reference proteome</keyword>
<accession>A0A2V3UYB5</accession>
<evidence type="ECO:0000256" key="1">
    <source>
        <dbReference type="ARBA" id="ARBA00010982"/>
    </source>
</evidence>
<dbReference type="OrthoDB" id="4470569at2"/>
<dbReference type="InterPro" id="IPR016039">
    <property type="entry name" value="Thiolase-like"/>
</dbReference>
<dbReference type="Proteomes" id="UP000248014">
    <property type="component" value="Unassembled WGS sequence"/>
</dbReference>
<gene>
    <name evidence="5" type="ORF">C7451_109109</name>
</gene>
<dbReference type="EMBL" id="QJJM01000009">
    <property type="protein sequence ID" value="PXW73821.1"/>
    <property type="molecule type" value="Genomic_DNA"/>
</dbReference>
<evidence type="ECO:0000313" key="5">
    <source>
        <dbReference type="EMBL" id="PXW73821.1"/>
    </source>
</evidence>